<proteinExistence type="predicted"/>
<keyword evidence="1" id="KW-0472">Membrane</keyword>
<dbReference type="RefSeq" id="WP_009317920.1">
    <property type="nucleotide sequence ID" value="NZ_AP028032.1"/>
</dbReference>
<protein>
    <submittedName>
        <fullName evidence="2">DUF4199 domain-containing protein</fullName>
    </submittedName>
</protein>
<keyword evidence="1" id="KW-0812">Transmembrane</keyword>
<organism evidence="2 3">
    <name type="scientific">Coprobacter fastidiosus</name>
    <dbReference type="NCBI Taxonomy" id="1099853"/>
    <lineage>
        <taxon>Bacteria</taxon>
        <taxon>Pseudomonadati</taxon>
        <taxon>Bacteroidota</taxon>
        <taxon>Bacteroidia</taxon>
        <taxon>Bacteroidales</taxon>
        <taxon>Barnesiellaceae</taxon>
        <taxon>Coprobacter</taxon>
    </lineage>
</organism>
<sequence>MLREAPKKSIARYAMEYGVYFGIYLIVKFALTTFSLNNFVANFVSEVLLIAIPFILYYIMRHYKKQDGGNVRFSQLWMFGIFLFFFASLLSGVAEYVYYRYINPTYIEMQMAAVLDLIEKMTQAQDSEMLQVMRDGLAKGGAPSPIEMVFQTIWANVFFGSLLSIIIALIVSRKKKIKTL</sequence>
<keyword evidence="1" id="KW-1133">Transmembrane helix</keyword>
<dbReference type="EMBL" id="DNWC01000161">
    <property type="protein sequence ID" value="HBJ09809.1"/>
    <property type="molecule type" value="Genomic_DNA"/>
</dbReference>
<evidence type="ECO:0000256" key="1">
    <source>
        <dbReference type="SAM" id="Phobius"/>
    </source>
</evidence>
<comment type="caution">
    <text evidence="2">The sequence shown here is derived from an EMBL/GenBank/DDBJ whole genome shotgun (WGS) entry which is preliminary data.</text>
</comment>
<feature type="transmembrane region" description="Helical" evidence="1">
    <location>
        <begin position="153"/>
        <end position="171"/>
    </location>
</feature>
<dbReference type="InterPro" id="IPR025250">
    <property type="entry name" value="DUF4199"/>
</dbReference>
<dbReference type="GeneID" id="92928593"/>
<name>A0A316RID1_9BACT</name>
<evidence type="ECO:0000313" key="2">
    <source>
        <dbReference type="EMBL" id="HBJ09809.1"/>
    </source>
</evidence>
<feature type="transmembrane region" description="Helical" evidence="1">
    <location>
        <begin position="76"/>
        <end position="99"/>
    </location>
</feature>
<dbReference type="Pfam" id="PF13858">
    <property type="entry name" value="DUF4199"/>
    <property type="match status" value="1"/>
</dbReference>
<dbReference type="Proteomes" id="UP000262954">
    <property type="component" value="Unassembled WGS sequence"/>
</dbReference>
<feature type="transmembrane region" description="Helical" evidence="1">
    <location>
        <begin position="40"/>
        <end position="60"/>
    </location>
</feature>
<evidence type="ECO:0000313" key="3">
    <source>
        <dbReference type="Proteomes" id="UP000262954"/>
    </source>
</evidence>
<accession>A0A316RID1</accession>
<dbReference type="AlphaFoldDB" id="A0A316RID1"/>
<reference evidence="2 3" key="1">
    <citation type="journal article" date="2018" name="Nat. Biotechnol.">
        <title>A standardized bacterial taxonomy based on genome phylogeny substantially revises the tree of life.</title>
        <authorList>
            <person name="Parks D.H."/>
            <person name="Chuvochina M."/>
            <person name="Waite D.W."/>
            <person name="Rinke C."/>
            <person name="Skarshewski A."/>
            <person name="Chaumeil P.A."/>
            <person name="Hugenholtz P."/>
        </authorList>
    </citation>
    <scope>NUCLEOTIDE SEQUENCE [LARGE SCALE GENOMIC DNA]</scope>
    <source>
        <strain evidence="2">UBA11482</strain>
    </source>
</reference>
<gene>
    <name evidence="2" type="ORF">DDY73_12510</name>
</gene>
<feature type="transmembrane region" description="Helical" evidence="1">
    <location>
        <begin position="17"/>
        <end position="34"/>
    </location>
</feature>